<feature type="transmembrane region" description="Helical" evidence="1">
    <location>
        <begin position="517"/>
        <end position="539"/>
    </location>
</feature>
<dbReference type="AlphaFoldDB" id="A0A078M4G7"/>
<feature type="transmembrane region" description="Helical" evidence="1">
    <location>
        <begin position="377"/>
        <end position="398"/>
    </location>
</feature>
<organism evidence="2">
    <name type="scientific">Pseudomonas saudimassiliensis</name>
    <dbReference type="NCBI Taxonomy" id="1461581"/>
    <lineage>
        <taxon>Bacteria</taxon>
        <taxon>Pseudomonadati</taxon>
        <taxon>Pseudomonadota</taxon>
        <taxon>Gammaproteobacteria</taxon>
        <taxon>Pseudomonadales</taxon>
        <taxon>Pseudomonadaceae</taxon>
        <taxon>Pseudomonas</taxon>
    </lineage>
</organism>
<dbReference type="EMBL" id="LM997413">
    <property type="protein sequence ID" value="CEA02393.1"/>
    <property type="molecule type" value="Genomic_DNA"/>
</dbReference>
<evidence type="ECO:0000313" key="2">
    <source>
        <dbReference type="EMBL" id="CEA02393.1"/>
    </source>
</evidence>
<feature type="transmembrane region" description="Helical" evidence="1">
    <location>
        <begin position="487"/>
        <end position="505"/>
    </location>
</feature>
<feature type="transmembrane region" description="Helical" evidence="1">
    <location>
        <begin position="12"/>
        <end position="36"/>
    </location>
</feature>
<dbReference type="PATRIC" id="fig|1461581.3.peg.726"/>
<reference evidence="2" key="1">
    <citation type="submission" date="2014-07" db="EMBL/GenBank/DDBJ databases">
        <authorList>
            <person name="Urmite Genomes Urmite Genomes"/>
        </authorList>
    </citation>
    <scope>NUCLEOTIDE SEQUENCE</scope>
    <source>
        <strain evidence="2">12M76_air</strain>
    </source>
</reference>
<sequence length="560" mass="62478">MLNNFRQSMAWVHTWFGLVLGFVLMVVFFFGALSVFDREIDRWATPDTRFEPQPMPSYDNLLKQVFADLKPHPVDMAATAGRVIGDLPAPETMPMVSLYAYTTHRDPVLSIGGEFGIPNQPKNPADDHLHVHGWATVDPRSGDMLPDDQLKIGSNWFYPMHYSLQLHWKNLGIFVVGLAALVMLVALVTGVIMHRKIFKEFFTFRPRKRTQRSALDLHNMSGVVALPFHFFFAFTGLVIFASIYYFPVSGTLLKPLHDRHEVIEAAHTGLPHDEAGVPAQMASVDAMVAEAKRIWAEREMPGEVGLLTIEHLNDANGYVSIYRAGSDRVALVGEGIHFKASTGALLREDPASDPIGAVNQFLTGLHLQHFEHWALRWLYVAGGLLGCMCIATGFVFFVEKRKQEHARRGLQGYRLVDAMAVTTVTGMLLATVAMLAANRLLPEAMPGRGEWEKWAFWGAWLLSLLHALWRSAPVAQARHNPAWREQCWAVALLCVAAVLLNWITTGDHLLKTMLLDPYWAVAGVDLSLLTCALVALLTARRLARPVEVMDSTRIGGVAYE</sequence>
<accession>A0A078M4G7</accession>
<keyword evidence="1" id="KW-0812">Transmembrane</keyword>
<feature type="transmembrane region" description="Helical" evidence="1">
    <location>
        <begin position="214"/>
        <end position="246"/>
    </location>
</feature>
<evidence type="ECO:0000256" key="1">
    <source>
        <dbReference type="SAM" id="Phobius"/>
    </source>
</evidence>
<feature type="transmembrane region" description="Helical" evidence="1">
    <location>
        <begin position="418"/>
        <end position="437"/>
    </location>
</feature>
<proteinExistence type="predicted"/>
<gene>
    <name evidence="2" type="ORF">BN1049_00742</name>
</gene>
<name>A0A078M4G7_9PSED</name>
<protein>
    <submittedName>
        <fullName evidence="2">Aspartate kinase</fullName>
    </submittedName>
</protein>
<dbReference type="EMBL" id="LK391969">
    <property type="protein sequence ID" value="CEF25824.1"/>
    <property type="molecule type" value="Genomic_DNA"/>
</dbReference>
<dbReference type="OrthoDB" id="9776609at2"/>
<keyword evidence="2" id="KW-0808">Transferase</keyword>
<keyword evidence="1" id="KW-0472">Membrane</keyword>
<dbReference type="PANTHER" id="PTHR34219">
    <property type="entry name" value="IRON-REGULATED INNER MEMBRANE PROTEIN-RELATED"/>
    <property type="match status" value="1"/>
</dbReference>
<feature type="transmembrane region" description="Helical" evidence="1">
    <location>
        <begin position="171"/>
        <end position="193"/>
    </location>
</feature>
<dbReference type="GO" id="GO:0016301">
    <property type="term" value="F:kinase activity"/>
    <property type="evidence" value="ECO:0007669"/>
    <property type="project" value="UniProtKB-KW"/>
</dbReference>
<dbReference type="InterPro" id="IPR005625">
    <property type="entry name" value="PepSY-ass_TM"/>
</dbReference>
<feature type="transmembrane region" description="Helical" evidence="1">
    <location>
        <begin position="457"/>
        <end position="475"/>
    </location>
</feature>
<dbReference type="RefSeq" id="WP_044498375.1">
    <property type="nucleotide sequence ID" value="NZ_LK391969.1"/>
</dbReference>
<keyword evidence="2" id="KW-0418">Kinase</keyword>
<dbReference type="Pfam" id="PF03929">
    <property type="entry name" value="PepSY_TM"/>
    <property type="match status" value="1"/>
</dbReference>
<dbReference type="PANTHER" id="PTHR34219:SF4">
    <property type="entry name" value="PEPSY DOMAIN-CONTAINING PROTEIN"/>
    <property type="match status" value="1"/>
</dbReference>
<keyword evidence="1" id="KW-1133">Transmembrane helix</keyword>